<dbReference type="GO" id="GO:0016805">
    <property type="term" value="F:dipeptidase activity"/>
    <property type="evidence" value="ECO:0007669"/>
    <property type="project" value="InterPro"/>
</dbReference>
<dbReference type="CDD" id="cd05672">
    <property type="entry name" value="M20_ACY1L2-like"/>
    <property type="match status" value="1"/>
</dbReference>
<comment type="caution">
    <text evidence="4">The sequence shown here is derived from an EMBL/GenBank/DDBJ whole genome shotgun (WGS) entry which is preliminary data.</text>
</comment>
<dbReference type="InterPro" id="IPR017144">
    <property type="entry name" value="Xaa-Arg_dipeptidase"/>
</dbReference>
<evidence type="ECO:0000313" key="5">
    <source>
        <dbReference type="Proteomes" id="UP000664132"/>
    </source>
</evidence>
<dbReference type="PANTHER" id="PTHR30575">
    <property type="entry name" value="PEPTIDASE M20"/>
    <property type="match status" value="1"/>
</dbReference>
<dbReference type="InterPro" id="IPR052030">
    <property type="entry name" value="Peptidase_M20/M20A_hydrolases"/>
</dbReference>
<dbReference type="AlphaFoldDB" id="A0A8H7T611"/>
<name>A0A8H7T611_9HELO</name>
<sequence length="393" mass="42210">MASAGFQTSVRRHRQLLSEVNNKIFSNPELDYKEFTAHDTLVAALQSQRDIKTSFEAEFGSGGRVVTYNAEYDALPELGHACGHNLIATSSLGAFLAVVDALKESDRPGRVRLLGIPAEEDIGGKIRLVGEGAYKDVNACLMMHPTSSSVYPEGVLGDAYDRTLGITAFKVTFRGKPAHAALAPWEGVNALDAAVAGYTSIGVLRQQIRPDERISGIIKEGGAAANIIPDKAVLEFGVRAPTLARAKALEARAWSCFEGAAEATGCEFDILPLGAYADLRPNFPICQAFQDAMVGFGYQVQNNTTRATTPASTDQGNVSYECPSWQGIFGIPSNGAFPHTAGFAGGAGSEASFERCLLNIEGMAAVGYRILSDDKFAEEVKKNFETQKWDQER</sequence>
<protein>
    <recommendedName>
        <fullName evidence="2">Peptidase M20 domain-containing protein 2</fullName>
    </recommendedName>
</protein>
<evidence type="ECO:0000259" key="3">
    <source>
        <dbReference type="Pfam" id="PF07687"/>
    </source>
</evidence>
<dbReference type="EMBL" id="JAFJYH010000222">
    <property type="protein sequence ID" value="KAG4415425.1"/>
    <property type="molecule type" value="Genomic_DNA"/>
</dbReference>
<proteinExistence type="inferred from homology"/>
<dbReference type="FunFam" id="3.30.70.360:FF:000004">
    <property type="entry name" value="Peptidase M20 domain-containing protein 2"/>
    <property type="match status" value="1"/>
</dbReference>
<dbReference type="Pfam" id="PF01546">
    <property type="entry name" value="Peptidase_M20"/>
    <property type="match status" value="1"/>
</dbReference>
<evidence type="ECO:0000256" key="2">
    <source>
        <dbReference type="PIRNR" id="PIRNR037226"/>
    </source>
</evidence>
<dbReference type="SUPFAM" id="SSF55031">
    <property type="entry name" value="Bacterial exopeptidase dimerisation domain"/>
    <property type="match status" value="1"/>
</dbReference>
<dbReference type="Proteomes" id="UP000664132">
    <property type="component" value="Unassembled WGS sequence"/>
</dbReference>
<evidence type="ECO:0000313" key="4">
    <source>
        <dbReference type="EMBL" id="KAG4415425.1"/>
    </source>
</evidence>
<dbReference type="InterPro" id="IPR036264">
    <property type="entry name" value="Bact_exopeptidase_dim_dom"/>
</dbReference>
<dbReference type="SUPFAM" id="SSF53187">
    <property type="entry name" value="Zn-dependent exopeptidases"/>
    <property type="match status" value="1"/>
</dbReference>
<keyword evidence="5" id="KW-1185">Reference proteome</keyword>
<dbReference type="PANTHER" id="PTHR30575:SF0">
    <property type="entry name" value="XAA-ARG DIPEPTIDASE"/>
    <property type="match status" value="1"/>
</dbReference>
<gene>
    <name evidence="4" type="ORF">IFR04_011419</name>
</gene>
<evidence type="ECO:0000256" key="1">
    <source>
        <dbReference type="ARBA" id="ARBA00006247"/>
    </source>
</evidence>
<dbReference type="InterPro" id="IPR002933">
    <property type="entry name" value="Peptidase_M20"/>
</dbReference>
<dbReference type="Gene3D" id="3.40.630.10">
    <property type="entry name" value="Zn peptidases"/>
    <property type="match status" value="1"/>
</dbReference>
<organism evidence="4 5">
    <name type="scientific">Cadophora malorum</name>
    <dbReference type="NCBI Taxonomy" id="108018"/>
    <lineage>
        <taxon>Eukaryota</taxon>
        <taxon>Fungi</taxon>
        <taxon>Dikarya</taxon>
        <taxon>Ascomycota</taxon>
        <taxon>Pezizomycotina</taxon>
        <taxon>Leotiomycetes</taxon>
        <taxon>Helotiales</taxon>
        <taxon>Ploettnerulaceae</taxon>
        <taxon>Cadophora</taxon>
    </lineage>
</organism>
<dbReference type="Pfam" id="PF07687">
    <property type="entry name" value="M20_dimer"/>
    <property type="match status" value="1"/>
</dbReference>
<accession>A0A8H7T611</accession>
<dbReference type="InterPro" id="IPR017439">
    <property type="entry name" value="Amidohydrolase"/>
</dbReference>
<reference evidence="4" key="1">
    <citation type="submission" date="2021-02" db="EMBL/GenBank/DDBJ databases">
        <title>Genome sequence Cadophora malorum strain M34.</title>
        <authorList>
            <person name="Stefanovic E."/>
            <person name="Vu D."/>
            <person name="Scully C."/>
            <person name="Dijksterhuis J."/>
            <person name="Roader J."/>
            <person name="Houbraken J."/>
        </authorList>
    </citation>
    <scope>NUCLEOTIDE SEQUENCE</scope>
    <source>
        <strain evidence="4">M34</strain>
    </source>
</reference>
<dbReference type="OrthoDB" id="6119954at2759"/>
<dbReference type="Gene3D" id="3.30.70.360">
    <property type="match status" value="1"/>
</dbReference>
<dbReference type="InterPro" id="IPR011650">
    <property type="entry name" value="Peptidase_M20_dimer"/>
</dbReference>
<feature type="domain" description="Peptidase M20 dimerisation" evidence="3">
    <location>
        <begin position="165"/>
        <end position="258"/>
    </location>
</feature>
<comment type="similarity">
    <text evidence="1 2">Belongs to the peptidase M20A family.</text>
</comment>
<dbReference type="PIRSF" id="PIRSF037226">
    <property type="entry name" value="Amidohydrolase_ACY1L2_prd"/>
    <property type="match status" value="1"/>
</dbReference>
<dbReference type="NCBIfam" id="TIGR01891">
    <property type="entry name" value="amidohydrolases"/>
    <property type="match status" value="1"/>
</dbReference>